<gene>
    <name evidence="8" type="ORF">AWH56_013785</name>
    <name evidence="7" type="ORF">AWH56_24785</name>
</gene>
<evidence type="ECO:0000256" key="3">
    <source>
        <dbReference type="ARBA" id="ARBA00022989"/>
    </source>
</evidence>
<keyword evidence="3 5" id="KW-1133">Transmembrane helix</keyword>
<accession>A0A1S2KTR4</accession>
<reference evidence="7 9" key="1">
    <citation type="submission" date="2016-10" db="EMBL/GenBank/DDBJ databases">
        <title>Draft genome sequences of four alkaliphilic bacteria belonging to the Anaerobacillus genus.</title>
        <authorList>
            <person name="Bassil N.M."/>
            <person name="Lloyd J.R."/>
        </authorList>
    </citation>
    <scope>NUCLEOTIDE SEQUENCE [LARGE SCALE GENOMIC DNA]</scope>
    <source>
        <strain evidence="7 9">NB2006</strain>
    </source>
</reference>
<dbReference type="OrthoDB" id="2966568at2"/>
<keyword evidence="2 5" id="KW-0812">Transmembrane</keyword>
<protein>
    <submittedName>
        <fullName evidence="7">ABC transporter permease</fullName>
    </submittedName>
</protein>
<dbReference type="RefSeq" id="WP_071319589.1">
    <property type="nucleotide sequence ID" value="NZ_CP063356.2"/>
</dbReference>
<dbReference type="GO" id="GO:0140359">
    <property type="term" value="F:ABC-type transporter activity"/>
    <property type="evidence" value="ECO:0007669"/>
    <property type="project" value="InterPro"/>
</dbReference>
<evidence type="ECO:0000256" key="2">
    <source>
        <dbReference type="ARBA" id="ARBA00022692"/>
    </source>
</evidence>
<keyword evidence="4 5" id="KW-0472">Membrane</keyword>
<evidence type="ECO:0000313" key="8">
    <source>
        <dbReference type="EMBL" id="QOY33828.1"/>
    </source>
</evidence>
<evidence type="ECO:0000313" key="9">
    <source>
        <dbReference type="Proteomes" id="UP000180175"/>
    </source>
</evidence>
<evidence type="ECO:0000256" key="5">
    <source>
        <dbReference type="SAM" id="Phobius"/>
    </source>
</evidence>
<feature type="transmembrane region" description="Helical" evidence="5">
    <location>
        <begin position="209"/>
        <end position="228"/>
    </location>
</feature>
<proteinExistence type="predicted"/>
<dbReference type="KEGG" id="aia:AWH56_013785"/>
<evidence type="ECO:0000259" key="6">
    <source>
        <dbReference type="Pfam" id="PF12698"/>
    </source>
</evidence>
<feature type="domain" description="ABC-2 type transporter transmembrane" evidence="6">
    <location>
        <begin position="47"/>
        <end position="228"/>
    </location>
</feature>
<name>A0A1S2KTR4_9BACI</name>
<dbReference type="GO" id="GO:0016020">
    <property type="term" value="C:membrane"/>
    <property type="evidence" value="ECO:0007669"/>
    <property type="project" value="UniProtKB-SubCell"/>
</dbReference>
<evidence type="ECO:0000256" key="4">
    <source>
        <dbReference type="ARBA" id="ARBA00023136"/>
    </source>
</evidence>
<feature type="transmembrane region" description="Helical" evidence="5">
    <location>
        <begin position="89"/>
        <end position="110"/>
    </location>
</feature>
<keyword evidence="9" id="KW-1185">Reference proteome</keyword>
<comment type="subcellular location">
    <subcellularLocation>
        <location evidence="1">Membrane</location>
        <topology evidence="1">Multi-pass membrane protein</topology>
    </subcellularLocation>
</comment>
<organism evidence="7 9">
    <name type="scientific">Anaerobacillus isosaccharinicus</name>
    <dbReference type="NCBI Taxonomy" id="1532552"/>
    <lineage>
        <taxon>Bacteria</taxon>
        <taxon>Bacillati</taxon>
        <taxon>Bacillota</taxon>
        <taxon>Bacilli</taxon>
        <taxon>Bacillales</taxon>
        <taxon>Bacillaceae</taxon>
        <taxon>Anaerobacillus</taxon>
    </lineage>
</organism>
<sequence length="241" mass="27308">MSNFLVLFIGELQRMKKYHILGASFVIALLWIGVLHLTEIQNVSNIFPLLLFLDATSMSILMIGVTMFFEKQEGSMKSLLVSPIHKLEYILAKTGANIVSNLLTLVLLFTYAMMFKELELSLLWLIFAVILISFFHSLLGFLLTYYSKDFTQLLMAMMKYSFVFIIPVLLEQIGLITNDFIVKLLYAIPTKASMILLNASIGVVETWEIVVSILYLFAISVGVLFVVLKKHDEFALKESGV</sequence>
<reference evidence="8 9" key="2">
    <citation type="journal article" date="2017" name="Genome Announc.">
        <title>Draft Genome Sequences of Four Alkaliphilic Bacteria Belonging to the Anaerobacillus Genus.</title>
        <authorList>
            <person name="Bassil N.M."/>
            <person name="Lloyd J.R."/>
        </authorList>
    </citation>
    <scope>NUCLEOTIDE SEQUENCE [LARGE SCALE GENOMIC DNA]</scope>
    <source>
        <strain evidence="8 9">NB2006</strain>
    </source>
</reference>
<dbReference type="EMBL" id="CP063356">
    <property type="protein sequence ID" value="QOY33828.1"/>
    <property type="molecule type" value="Genomic_DNA"/>
</dbReference>
<feature type="transmembrane region" description="Helical" evidence="5">
    <location>
        <begin position="122"/>
        <end position="146"/>
    </location>
</feature>
<feature type="transmembrane region" description="Helical" evidence="5">
    <location>
        <begin position="20"/>
        <end position="37"/>
    </location>
</feature>
<reference evidence="8" key="4">
    <citation type="submission" date="2020-10" db="EMBL/GenBank/DDBJ databases">
        <authorList>
            <person name="Bassil N.M."/>
            <person name="Lloyd J.R."/>
        </authorList>
    </citation>
    <scope>NUCLEOTIDE SEQUENCE</scope>
    <source>
        <strain evidence="8">NB2006</strain>
    </source>
</reference>
<dbReference type="Proteomes" id="UP000180175">
    <property type="component" value="Chromosome"/>
</dbReference>
<dbReference type="Pfam" id="PF12698">
    <property type="entry name" value="ABC2_membrane_3"/>
    <property type="match status" value="1"/>
</dbReference>
<dbReference type="InterPro" id="IPR013525">
    <property type="entry name" value="ABC2_TM"/>
</dbReference>
<dbReference type="AlphaFoldDB" id="A0A1S2KTR4"/>
<evidence type="ECO:0000313" key="7">
    <source>
        <dbReference type="EMBL" id="OIJ03524.1"/>
    </source>
</evidence>
<dbReference type="EMBL" id="LQXD01000211">
    <property type="protein sequence ID" value="OIJ03524.1"/>
    <property type="molecule type" value="Genomic_DNA"/>
</dbReference>
<evidence type="ECO:0000256" key="1">
    <source>
        <dbReference type="ARBA" id="ARBA00004141"/>
    </source>
</evidence>
<reference evidence="8 9" key="3">
    <citation type="journal article" date="2019" name="Int. J. Syst. Evol. Microbiol.">
        <title>Anaerobacillus isosaccharinicus sp. nov., an alkaliphilic bacterium which degrades isosaccharinic acid.</title>
        <authorList>
            <person name="Bassil N.M."/>
            <person name="Lloyd J.R."/>
        </authorList>
    </citation>
    <scope>NUCLEOTIDE SEQUENCE [LARGE SCALE GENOMIC DNA]</scope>
    <source>
        <strain evidence="8 9">NB2006</strain>
    </source>
</reference>
<feature type="transmembrane region" description="Helical" evidence="5">
    <location>
        <begin position="49"/>
        <end position="69"/>
    </location>
</feature>